<accession>A0A1L8RIV2</accession>
<protein>
    <recommendedName>
        <fullName evidence="5">5-formyltetrahydrofolate cyclo-ligase</fullName>
        <ecNumber evidence="5">6.3.3.2</ecNumber>
    </recommendedName>
</protein>
<dbReference type="PANTHER" id="PTHR23407:SF1">
    <property type="entry name" value="5-FORMYLTETRAHYDROFOLATE CYCLO-LIGASE"/>
    <property type="match status" value="1"/>
</dbReference>
<dbReference type="GO" id="GO:0005524">
    <property type="term" value="F:ATP binding"/>
    <property type="evidence" value="ECO:0007669"/>
    <property type="project" value="UniProtKB-KW"/>
</dbReference>
<evidence type="ECO:0000256" key="5">
    <source>
        <dbReference type="RuleBase" id="RU361279"/>
    </source>
</evidence>
<comment type="caution">
    <text evidence="6">The sequence shown here is derived from an EMBL/GenBank/DDBJ whole genome shotgun (WGS) entry which is preliminary data.</text>
</comment>
<evidence type="ECO:0000313" key="6">
    <source>
        <dbReference type="EMBL" id="OJG19700.1"/>
    </source>
</evidence>
<dbReference type="EMBL" id="JXKH01000002">
    <property type="protein sequence ID" value="OJG19700.1"/>
    <property type="molecule type" value="Genomic_DNA"/>
</dbReference>
<dbReference type="InterPro" id="IPR002698">
    <property type="entry name" value="FTHF_cligase"/>
</dbReference>
<sequence length="199" mass="22626">MVSSLYLSEAFGKMANRLEAVTLKKELRQRTLARLQELAASDKKVLREEEILAELFDSSLWANAQTVATILPLPLEFDTEKVLRQGWQEGKRMVTPKSLPERKLAFHKTTADTERIVTNFGVFEPAIEALVEKKEIDLILVPGLVFRHDGYRIGFGGGFYDRYLADFQGQTASLVFSEQMDEDWQPQAFDIPVARLFIG</sequence>
<dbReference type="Pfam" id="PF01812">
    <property type="entry name" value="5-FTHF_cyc-lig"/>
    <property type="match status" value="1"/>
</dbReference>
<dbReference type="GO" id="GO:0009396">
    <property type="term" value="P:folic acid-containing compound biosynthetic process"/>
    <property type="evidence" value="ECO:0007669"/>
    <property type="project" value="TreeGrafter"/>
</dbReference>
<keyword evidence="2 4" id="KW-0547">Nucleotide-binding</keyword>
<evidence type="ECO:0000256" key="3">
    <source>
        <dbReference type="ARBA" id="ARBA00022840"/>
    </source>
</evidence>
<dbReference type="InterPro" id="IPR037171">
    <property type="entry name" value="NagB/RpiA_transferase-like"/>
</dbReference>
<feature type="binding site" evidence="4">
    <location>
        <begin position="152"/>
        <end position="160"/>
    </location>
    <ligand>
        <name>ATP</name>
        <dbReference type="ChEBI" id="CHEBI:30616"/>
    </ligand>
</feature>
<feature type="binding site" evidence="4">
    <location>
        <position position="76"/>
    </location>
    <ligand>
        <name>substrate</name>
    </ligand>
</feature>
<dbReference type="Gene3D" id="3.40.50.10420">
    <property type="entry name" value="NagB/RpiA/CoA transferase-like"/>
    <property type="match status" value="1"/>
</dbReference>
<dbReference type="AlphaFoldDB" id="A0A1L8RIV2"/>
<keyword evidence="3 4" id="KW-0067">ATP-binding</keyword>
<proteinExistence type="inferred from homology"/>
<reference evidence="6 7" key="1">
    <citation type="submission" date="2014-12" db="EMBL/GenBank/DDBJ databases">
        <title>Draft genome sequences of 29 type strains of Enterococci.</title>
        <authorList>
            <person name="Zhong Z."/>
            <person name="Sun Z."/>
            <person name="Liu W."/>
            <person name="Zhang W."/>
            <person name="Zhang H."/>
        </authorList>
    </citation>
    <scope>NUCLEOTIDE SEQUENCE [LARGE SCALE GENOMIC DNA]</scope>
    <source>
        <strain evidence="6 7">DSM 17029</strain>
    </source>
</reference>
<dbReference type="InterPro" id="IPR024185">
    <property type="entry name" value="FTHF_cligase-like_sf"/>
</dbReference>
<keyword evidence="7" id="KW-1185">Reference proteome</keyword>
<dbReference type="Proteomes" id="UP000181884">
    <property type="component" value="Unassembled WGS sequence"/>
</dbReference>
<evidence type="ECO:0000313" key="7">
    <source>
        <dbReference type="Proteomes" id="UP000181884"/>
    </source>
</evidence>
<organism evidence="6 7">
    <name type="scientific">Enterococcus canis</name>
    <dbReference type="NCBI Taxonomy" id="214095"/>
    <lineage>
        <taxon>Bacteria</taxon>
        <taxon>Bacillati</taxon>
        <taxon>Bacillota</taxon>
        <taxon>Bacilli</taxon>
        <taxon>Lactobacillales</taxon>
        <taxon>Enterococcaceae</taxon>
        <taxon>Enterococcus</taxon>
    </lineage>
</organism>
<dbReference type="STRING" id="214095.RU97_GL001271"/>
<dbReference type="GO" id="GO:0035999">
    <property type="term" value="P:tetrahydrofolate interconversion"/>
    <property type="evidence" value="ECO:0007669"/>
    <property type="project" value="TreeGrafter"/>
</dbReference>
<name>A0A1L8RIV2_9ENTE</name>
<comment type="similarity">
    <text evidence="1 5">Belongs to the 5-formyltetrahydrofolate cyclo-ligase family.</text>
</comment>
<dbReference type="SUPFAM" id="SSF100950">
    <property type="entry name" value="NagB/RpiA/CoA transferase-like"/>
    <property type="match status" value="1"/>
</dbReference>
<dbReference type="NCBIfam" id="TIGR02727">
    <property type="entry name" value="MTHFS_bact"/>
    <property type="match status" value="1"/>
</dbReference>
<dbReference type="GO" id="GO:0030272">
    <property type="term" value="F:5-formyltetrahydrofolate cyclo-ligase activity"/>
    <property type="evidence" value="ECO:0007669"/>
    <property type="project" value="UniProtKB-EC"/>
</dbReference>
<gene>
    <name evidence="6" type="ORF">RU97_GL001271</name>
</gene>
<comment type="catalytic activity">
    <reaction evidence="5">
        <text>(6S)-5-formyl-5,6,7,8-tetrahydrofolate + ATP = (6R)-5,10-methenyltetrahydrofolate + ADP + phosphate</text>
        <dbReference type="Rhea" id="RHEA:10488"/>
        <dbReference type="ChEBI" id="CHEBI:30616"/>
        <dbReference type="ChEBI" id="CHEBI:43474"/>
        <dbReference type="ChEBI" id="CHEBI:57455"/>
        <dbReference type="ChEBI" id="CHEBI:57457"/>
        <dbReference type="ChEBI" id="CHEBI:456216"/>
        <dbReference type="EC" id="6.3.3.2"/>
    </reaction>
</comment>
<keyword evidence="5" id="KW-0460">Magnesium</keyword>
<feature type="binding site" evidence="4">
    <location>
        <begin position="24"/>
        <end position="28"/>
    </location>
    <ligand>
        <name>ATP</name>
        <dbReference type="ChEBI" id="CHEBI:30616"/>
    </ligand>
</feature>
<keyword evidence="5" id="KW-0479">Metal-binding</keyword>
<evidence type="ECO:0000256" key="1">
    <source>
        <dbReference type="ARBA" id="ARBA00010638"/>
    </source>
</evidence>
<dbReference type="PANTHER" id="PTHR23407">
    <property type="entry name" value="ATPASE INHIBITOR/5-FORMYLTETRAHYDROFOLATE CYCLO-LIGASE"/>
    <property type="match status" value="1"/>
</dbReference>
<evidence type="ECO:0000256" key="2">
    <source>
        <dbReference type="ARBA" id="ARBA00022741"/>
    </source>
</evidence>
<comment type="cofactor">
    <cofactor evidence="5">
        <name>Mg(2+)</name>
        <dbReference type="ChEBI" id="CHEBI:18420"/>
    </cofactor>
</comment>
<dbReference type="EC" id="6.3.3.2" evidence="5"/>
<feature type="binding site" evidence="4">
    <location>
        <position position="71"/>
    </location>
    <ligand>
        <name>substrate</name>
    </ligand>
</feature>
<keyword evidence="6" id="KW-0436">Ligase</keyword>
<dbReference type="GO" id="GO:0046872">
    <property type="term" value="F:metal ion binding"/>
    <property type="evidence" value="ECO:0007669"/>
    <property type="project" value="UniProtKB-KW"/>
</dbReference>
<dbReference type="PIRSF" id="PIRSF006806">
    <property type="entry name" value="FTHF_cligase"/>
    <property type="match status" value="1"/>
</dbReference>
<evidence type="ECO:0000256" key="4">
    <source>
        <dbReference type="PIRSR" id="PIRSR006806-1"/>
    </source>
</evidence>